<organism evidence="6 7">
    <name type="scientific">Candidatus Prevotella avicola</name>
    <dbReference type="NCBI Taxonomy" id="2838738"/>
    <lineage>
        <taxon>Bacteria</taxon>
        <taxon>Pseudomonadati</taxon>
        <taxon>Bacteroidota</taxon>
        <taxon>Bacteroidia</taxon>
        <taxon>Bacteroidales</taxon>
        <taxon>Prevotellaceae</taxon>
        <taxon>Prevotella</taxon>
    </lineage>
</organism>
<accession>A0A9D2FWJ8</accession>
<evidence type="ECO:0000256" key="4">
    <source>
        <dbReference type="SAM" id="SignalP"/>
    </source>
</evidence>
<comment type="similarity">
    <text evidence="1">Belongs to the glycosyl hydrolase 43 family.</text>
</comment>
<feature type="signal peptide" evidence="4">
    <location>
        <begin position="1"/>
        <end position="23"/>
    </location>
</feature>
<evidence type="ECO:0000256" key="1">
    <source>
        <dbReference type="ARBA" id="ARBA00009865"/>
    </source>
</evidence>
<reference evidence="6" key="2">
    <citation type="submission" date="2021-04" db="EMBL/GenBank/DDBJ databases">
        <authorList>
            <person name="Gilroy R."/>
        </authorList>
    </citation>
    <scope>NUCLEOTIDE SEQUENCE</scope>
    <source>
        <strain evidence="6">ChiHecec3B27-8219</strain>
    </source>
</reference>
<dbReference type="Gene3D" id="2.60.40.1080">
    <property type="match status" value="1"/>
</dbReference>
<dbReference type="InterPro" id="IPR001547">
    <property type="entry name" value="Glyco_hydro_5"/>
</dbReference>
<dbReference type="SUPFAM" id="SSF51445">
    <property type="entry name" value="(Trans)glycosidases"/>
    <property type="match status" value="1"/>
</dbReference>
<dbReference type="Gene3D" id="2.60.120.200">
    <property type="match status" value="1"/>
</dbReference>
<dbReference type="GO" id="GO:0004553">
    <property type="term" value="F:hydrolase activity, hydrolyzing O-glycosyl compounds"/>
    <property type="evidence" value="ECO:0007669"/>
    <property type="project" value="InterPro"/>
</dbReference>
<gene>
    <name evidence="6" type="ORF">H9966_02295</name>
</gene>
<keyword evidence="3" id="KW-0326">Glycosidase</keyword>
<dbReference type="Gene3D" id="2.115.10.20">
    <property type="entry name" value="Glycosyl hydrolase domain, family 43"/>
    <property type="match status" value="1"/>
</dbReference>
<dbReference type="InterPro" id="IPR006710">
    <property type="entry name" value="Glyco_hydro_43"/>
</dbReference>
<evidence type="ECO:0000256" key="2">
    <source>
        <dbReference type="ARBA" id="ARBA00022801"/>
    </source>
</evidence>
<dbReference type="SUPFAM" id="SSF75005">
    <property type="entry name" value="Arabinanase/levansucrase/invertase"/>
    <property type="match status" value="1"/>
</dbReference>
<dbReference type="SUPFAM" id="SSF49899">
    <property type="entry name" value="Concanavalin A-like lectins/glucanases"/>
    <property type="match status" value="1"/>
</dbReference>
<dbReference type="InterPro" id="IPR013320">
    <property type="entry name" value="ConA-like_dom_sf"/>
</dbReference>
<dbReference type="PANTHER" id="PTHR42812:SF12">
    <property type="entry name" value="BETA-XYLOSIDASE-RELATED"/>
    <property type="match status" value="1"/>
</dbReference>
<dbReference type="GO" id="GO:0000272">
    <property type="term" value="P:polysaccharide catabolic process"/>
    <property type="evidence" value="ECO:0007669"/>
    <property type="project" value="InterPro"/>
</dbReference>
<dbReference type="PANTHER" id="PTHR42812">
    <property type="entry name" value="BETA-XYLOSIDASE"/>
    <property type="match status" value="1"/>
</dbReference>
<dbReference type="Pfam" id="PF17851">
    <property type="entry name" value="GH43_C2"/>
    <property type="match status" value="1"/>
</dbReference>
<keyword evidence="2" id="KW-0378">Hydrolase</keyword>
<dbReference type="CDD" id="cd09001">
    <property type="entry name" value="GH43_FsAxh1-like"/>
    <property type="match status" value="1"/>
</dbReference>
<dbReference type="PROSITE" id="PS00659">
    <property type="entry name" value="GLYCOSYL_HYDROL_F5"/>
    <property type="match status" value="1"/>
</dbReference>
<dbReference type="Pfam" id="PF00150">
    <property type="entry name" value="Cellulase"/>
    <property type="match status" value="1"/>
</dbReference>
<evidence type="ECO:0000313" key="7">
    <source>
        <dbReference type="Proteomes" id="UP000824055"/>
    </source>
</evidence>
<dbReference type="InterPro" id="IPR018087">
    <property type="entry name" value="Glyco_hydro_5_CS"/>
</dbReference>
<name>A0A9D2FWJ8_9BACT</name>
<dbReference type="Gene3D" id="3.20.20.80">
    <property type="entry name" value="Glycosidases"/>
    <property type="match status" value="1"/>
</dbReference>
<feature type="domain" description="BIG2" evidence="5">
    <location>
        <begin position="926"/>
        <end position="1006"/>
    </location>
</feature>
<dbReference type="InterPro" id="IPR023296">
    <property type="entry name" value="Glyco_hydro_beta-prop_sf"/>
</dbReference>
<dbReference type="Pfam" id="PF04616">
    <property type="entry name" value="Glyco_hydro_43"/>
    <property type="match status" value="1"/>
</dbReference>
<dbReference type="InterPro" id="IPR051795">
    <property type="entry name" value="Glycosyl_Hydrlase_43"/>
</dbReference>
<evidence type="ECO:0000256" key="3">
    <source>
        <dbReference type="ARBA" id="ARBA00023295"/>
    </source>
</evidence>
<dbReference type="InterPro" id="IPR017853">
    <property type="entry name" value="GH"/>
</dbReference>
<reference evidence="6" key="1">
    <citation type="journal article" date="2021" name="PeerJ">
        <title>Extensive microbial diversity within the chicken gut microbiome revealed by metagenomics and culture.</title>
        <authorList>
            <person name="Gilroy R."/>
            <person name="Ravi A."/>
            <person name="Getino M."/>
            <person name="Pursley I."/>
            <person name="Horton D.L."/>
            <person name="Alikhan N.F."/>
            <person name="Baker D."/>
            <person name="Gharbi K."/>
            <person name="Hall N."/>
            <person name="Watson M."/>
            <person name="Adriaenssens E.M."/>
            <person name="Foster-Nyarko E."/>
            <person name="Jarju S."/>
            <person name="Secka A."/>
            <person name="Antonio M."/>
            <person name="Oren A."/>
            <person name="Chaudhuri R.R."/>
            <person name="La Ragione R."/>
            <person name="Hildebrand F."/>
            <person name="Pallen M.J."/>
        </authorList>
    </citation>
    <scope>NUCLEOTIDE SEQUENCE</scope>
    <source>
        <strain evidence="6">ChiHecec3B27-8219</strain>
    </source>
</reference>
<keyword evidence="4" id="KW-0732">Signal</keyword>
<protein>
    <submittedName>
        <fullName evidence="6">Family 43 glycosylhydrolase</fullName>
    </submittedName>
</protein>
<dbReference type="Proteomes" id="UP000824055">
    <property type="component" value="Unassembled WGS sequence"/>
</dbReference>
<dbReference type="EMBL" id="DXBE01000021">
    <property type="protein sequence ID" value="HIZ68704.1"/>
    <property type="molecule type" value="Genomic_DNA"/>
</dbReference>
<dbReference type="AlphaFoldDB" id="A0A9D2FWJ8"/>
<evidence type="ECO:0000313" key="6">
    <source>
        <dbReference type="EMBL" id="HIZ68704.1"/>
    </source>
</evidence>
<sequence length="1200" mass="134192">MKKPLRYLLLLLLCVLTQAPALAWPGMPLPRLHVDGRYFKDNNGNIVNLHGFAQTYSPWFNEQGTKWSNYDVQACLAYNQQKIDQILAAGWKMTFVRQHMDPYWSNEPGVHTEGENDISAFRMERFKKYLDEVFVPMALYAVDKGLYVVMRPPGVCPEYISVGGEYHKYLLSVWEVVAKHPKLRNHPNIMFELANEPVSIKAADGSDGGFKEMHDFFQEIVDMMRQYCDNIILIPGLGWQANYKGYADYPITGQDIGYAVHCYPGWFNSGTTDAPDVNYEKFQRGWDEQIGPVSNFAPIVVTEMDWAPEKYFTKNPDGSSSGPSWGHGMTGTAEGTGFGANFKLIADKSGNVSYLIFTGCELLAQFDPNNPATSAANTTFLNDPEACPWPVYHWYLDYANKEYPRQDFSRLYTADNGDGTFHNPILNADFPDPDAIKVGDTYYMVTTTFHNFPGCTLLKSKDLVNWQYCANPLEKMSSNPEYNLENDQNIYAKGDWANSLFYKDGKFYIMFNAFGNADDGGGYLLSATDPEGQWEMTRLSEGYYDPGVLVDEDGTVYVACGNGTLSVVQLDENFNKVKSATVDGGFDGLEGSHFYKIGDYYYIYAVSCAWPGTQWCFRSKNVFGPYEKKEVFNDGKATHQGALIQTQSGEWWTILMRDAGSVGRVPNLLPVSWEEDWPVIAENNTNAVNLTLNKPNVGGAYPITYLPTNDNFRDYKIGMQWQWNHNPDNNRWSLFDNPGYLRLHTSGTASSPKQARNSLSQRIFDYKDGAPSMGTVCLDISGMKDGDVAGISVFQDPYGYIAITKQGNAWKLTQAIVGDENENYTTSIDVTPVDNKIYLRAIADFSTNKATFNYSTDNANYLPIGKAMTMAFDLSVFAGNRYMLFNYATQQEGGYVDVDWFSTEQNFSEDTYFDPNYTSYSKDYLTMTNLEISQDTYSLLPGTGKSFTLTATYKDGHQQDVTAEAKYEIANPAVLSISNGRLVPQGLGSSDVTATYTDNLGNSRVKSFKVVIDHFPLTQDGVNPNIYASGSWDASTHTLITGQWGFGGWQYSSAVDFSSYKYIVIEFATAPSCGASFRLFDENNYWSSPAMVACDDQSKVVIELSTLKKDGSNTPLDPSHIYIAGFWSNGGQPIKIKNIFVSQDGNTSGIDEVETEDGNELVDVYSLQGILLYQGVTRAEAESLLKPGIYIIGDQKVAIK</sequence>
<proteinExistence type="inferred from homology"/>
<feature type="chain" id="PRO_5038778585" evidence="4">
    <location>
        <begin position="24"/>
        <end position="1200"/>
    </location>
</feature>
<comment type="caution">
    <text evidence="6">The sequence shown here is derived from an EMBL/GenBank/DDBJ whole genome shotgun (WGS) entry which is preliminary data.</text>
</comment>
<dbReference type="SMART" id="SM00635">
    <property type="entry name" value="BID_2"/>
    <property type="match status" value="1"/>
</dbReference>
<dbReference type="InterPro" id="IPR003343">
    <property type="entry name" value="Big_2"/>
</dbReference>
<dbReference type="InterPro" id="IPR041542">
    <property type="entry name" value="GH43_C2"/>
</dbReference>
<evidence type="ECO:0000259" key="5">
    <source>
        <dbReference type="SMART" id="SM00635"/>
    </source>
</evidence>